<dbReference type="SMART" id="SM00474">
    <property type="entry name" value="35EXOc"/>
    <property type="match status" value="1"/>
</dbReference>
<dbReference type="InterPro" id="IPR012337">
    <property type="entry name" value="RNaseH-like_sf"/>
</dbReference>
<dbReference type="InterPro" id="IPR002562">
    <property type="entry name" value="3'-5'_exonuclease_dom"/>
</dbReference>
<organism evidence="3 4">
    <name type="scientific">SAR324 cluster bacterium</name>
    <dbReference type="NCBI Taxonomy" id="2024889"/>
    <lineage>
        <taxon>Bacteria</taxon>
        <taxon>Deltaproteobacteria</taxon>
        <taxon>SAR324 cluster</taxon>
    </lineage>
</organism>
<dbReference type="AlphaFoldDB" id="A0A7X9FTL2"/>
<dbReference type="PANTHER" id="PTHR47649:SF1">
    <property type="entry name" value="RIBONUCLEASE D"/>
    <property type="match status" value="1"/>
</dbReference>
<evidence type="ECO:0000259" key="2">
    <source>
        <dbReference type="SMART" id="SM00474"/>
    </source>
</evidence>
<name>A0A7X9FTL2_9DELT</name>
<dbReference type="SUPFAM" id="SSF53098">
    <property type="entry name" value="Ribonuclease H-like"/>
    <property type="match status" value="1"/>
</dbReference>
<dbReference type="InterPro" id="IPR051086">
    <property type="entry name" value="RNase_D-like"/>
</dbReference>
<comment type="caution">
    <text evidence="3">The sequence shown here is derived from an EMBL/GenBank/DDBJ whole genome shotgun (WGS) entry which is preliminary data.</text>
</comment>
<feature type="region of interest" description="Disordered" evidence="1">
    <location>
        <begin position="1"/>
        <end position="34"/>
    </location>
</feature>
<dbReference type="Pfam" id="PF01612">
    <property type="entry name" value="DNA_pol_A_exo1"/>
    <property type="match status" value="1"/>
</dbReference>
<accession>A0A7X9FTL2</accession>
<dbReference type="GO" id="GO:0003676">
    <property type="term" value="F:nucleic acid binding"/>
    <property type="evidence" value="ECO:0007669"/>
    <property type="project" value="InterPro"/>
</dbReference>
<evidence type="ECO:0000313" key="4">
    <source>
        <dbReference type="Proteomes" id="UP000524246"/>
    </source>
</evidence>
<dbReference type="Proteomes" id="UP000524246">
    <property type="component" value="Unassembled WGS sequence"/>
</dbReference>
<reference evidence="3 4" key="1">
    <citation type="journal article" date="2020" name="Biotechnol. Biofuels">
        <title>New insights from the biogas microbiome by comprehensive genome-resolved metagenomics of nearly 1600 species originating from multiple anaerobic digesters.</title>
        <authorList>
            <person name="Campanaro S."/>
            <person name="Treu L."/>
            <person name="Rodriguez-R L.M."/>
            <person name="Kovalovszki A."/>
            <person name="Ziels R.M."/>
            <person name="Maus I."/>
            <person name="Zhu X."/>
            <person name="Kougias P.G."/>
            <person name="Basile A."/>
            <person name="Luo G."/>
            <person name="Schluter A."/>
            <person name="Konstantinidis K.T."/>
            <person name="Angelidaki I."/>
        </authorList>
    </citation>
    <scope>NUCLEOTIDE SEQUENCE [LARGE SCALE GENOMIC DNA]</scope>
    <source>
        <strain evidence="3">AS27yjCOA_65</strain>
    </source>
</reference>
<feature type="compositionally biased region" description="Basic and acidic residues" evidence="1">
    <location>
        <begin position="11"/>
        <end position="23"/>
    </location>
</feature>
<dbReference type="PANTHER" id="PTHR47649">
    <property type="entry name" value="RIBONUCLEASE D"/>
    <property type="match status" value="1"/>
</dbReference>
<dbReference type="InterPro" id="IPR036397">
    <property type="entry name" value="RNaseH_sf"/>
</dbReference>
<evidence type="ECO:0000256" key="1">
    <source>
        <dbReference type="SAM" id="MobiDB-lite"/>
    </source>
</evidence>
<evidence type="ECO:0000313" key="3">
    <source>
        <dbReference type="EMBL" id="NMC64039.1"/>
    </source>
</evidence>
<gene>
    <name evidence="3" type="ORF">GYA55_12825</name>
</gene>
<sequence length="668" mass="74982">MERQLPAWPRDSGHGRSFHREKNLTLAKKGRAGSKPLHSEEFGFLSIELSELNNDKFEALCQSAKGKVRVSIEDLEVKQIRIYKNLHMGLVLSDGEQQIRAFIANTVKHPLIDEGSWVSVRGILTRDAWRRGQEITIKVEPSNIRPGTARTAAKELPPAKNPIPVSAPEFPIILCKTPIQLVRLCEHLANREWIGLDTETYRHFDPYSFADKQQLCTVQISDPTDKRNYVIQISRNRDSFANLEPLKALLGSESLGKVEHYSKFEDAVFENYGIEQKAVLDTHTLATKYLPYLPNFSLRMIVRHVLGLELVKDEQKSDWRGNLSASQIKYAADDAEKTLRAGLCILAELRNISPKKDAPLELQLQGLKAALDTHQEIVSQKAPRLLELEDEIKGLKREISRLLQEGALQYDGPFGSACLLGQTCDIIVERFKVDLVNLCKSREELNKARSIIDDLVKISADDAAKLIRGLSGGKLLMKESEIENFLNSIPGSDRLPGTPMISVGYHIQSKSSEAEMKSSASLKDLMYSLALKSREQLEIIENEVPEFRTNTIKINALLERISEVVKGGASYEGKHGVAKLGPSRLVINAGALEKALIEKTLKCSSSAEQEHLLRKIHLKIIEAPLFIDREEARSRLTESTFAALSEDFMVKRFLEKASSFMPFIGVKF</sequence>
<dbReference type="GO" id="GO:0008408">
    <property type="term" value="F:3'-5' exonuclease activity"/>
    <property type="evidence" value="ECO:0007669"/>
    <property type="project" value="InterPro"/>
</dbReference>
<protein>
    <recommendedName>
        <fullName evidence="2">3'-5' exonuclease domain-containing protein</fullName>
    </recommendedName>
</protein>
<dbReference type="GO" id="GO:0006139">
    <property type="term" value="P:nucleobase-containing compound metabolic process"/>
    <property type="evidence" value="ECO:0007669"/>
    <property type="project" value="InterPro"/>
</dbReference>
<dbReference type="Gene3D" id="3.30.420.10">
    <property type="entry name" value="Ribonuclease H-like superfamily/Ribonuclease H"/>
    <property type="match status" value="1"/>
</dbReference>
<proteinExistence type="predicted"/>
<dbReference type="EMBL" id="JAAZON010000588">
    <property type="protein sequence ID" value="NMC64039.1"/>
    <property type="molecule type" value="Genomic_DNA"/>
</dbReference>
<feature type="domain" description="3'-5' exonuclease" evidence="2">
    <location>
        <begin position="172"/>
        <end position="350"/>
    </location>
</feature>